<name>G2HGA9_PANTR</name>
<dbReference type="EMBL" id="AK305773">
    <property type="protein sequence ID" value="BAK62767.1"/>
    <property type="molecule type" value="mRNA"/>
</dbReference>
<evidence type="ECO:0000313" key="1">
    <source>
        <dbReference type="EMBL" id="BAK62767.1"/>
    </source>
</evidence>
<dbReference type="AlphaFoldDB" id="G2HGA9"/>
<protein>
    <submittedName>
        <fullName evidence="1">SWI/SNF-related matrix-associated actin-dependent regulator of chromatin subfamily C member 2</fullName>
    </submittedName>
</protein>
<accession>G2HGA9</accession>
<reference evidence="1" key="1">
    <citation type="journal article" date="2011" name="Funct. Integr. Genomics">
        <title>Major chimpanzee-specific structural changes in sperm development-associated genes.</title>
        <authorList>
            <person name="Kim R.N."/>
            <person name="Kim D.W."/>
            <person name="Choi S.H."/>
            <person name="Chae S.H."/>
            <person name="Nam S.H."/>
            <person name="Kim D.W."/>
            <person name="Kim A."/>
            <person name="Kang A."/>
            <person name="Park K.H."/>
            <person name="Lee Y.S."/>
            <person name="Hirai M."/>
            <person name="Suzuki Y."/>
            <person name="Sugano S."/>
            <person name="Hashimoto K."/>
            <person name="Kim D.S."/>
            <person name="Park H.S."/>
        </authorList>
    </citation>
    <scope>NUCLEOTIDE SEQUENCE</scope>
    <source>
        <tissue evidence="1">Testis</tissue>
    </source>
</reference>
<sequence>MNRKMKAWRRRARWSQFREALPLYVILICDYKVHSAQTFHCPDFTHCRLIPALFKTLTLSESWGP</sequence>
<proteinExistence type="evidence at transcript level"/>
<organism evidence="1">
    <name type="scientific">Pan troglodytes</name>
    <name type="common">Chimpanzee</name>
    <dbReference type="NCBI Taxonomy" id="9598"/>
    <lineage>
        <taxon>Eukaryota</taxon>
        <taxon>Metazoa</taxon>
        <taxon>Chordata</taxon>
        <taxon>Craniata</taxon>
        <taxon>Vertebrata</taxon>
        <taxon>Euteleostomi</taxon>
        <taxon>Mammalia</taxon>
        <taxon>Eutheria</taxon>
        <taxon>Euarchontoglires</taxon>
        <taxon>Primates</taxon>
        <taxon>Haplorrhini</taxon>
        <taxon>Catarrhini</taxon>
        <taxon>Hominidae</taxon>
        <taxon>Pan</taxon>
    </lineage>
</organism>